<evidence type="ECO:0000256" key="2">
    <source>
        <dbReference type="ARBA" id="ARBA00022475"/>
    </source>
</evidence>
<evidence type="ECO:0000256" key="1">
    <source>
        <dbReference type="ARBA" id="ARBA00022448"/>
    </source>
</evidence>
<dbReference type="GO" id="GO:0022848">
    <property type="term" value="F:acetylcholine-gated monoatomic cation-selective channel activity"/>
    <property type="evidence" value="ECO:0007669"/>
    <property type="project" value="InterPro"/>
</dbReference>
<evidence type="ECO:0000259" key="16">
    <source>
        <dbReference type="Pfam" id="PF02932"/>
    </source>
</evidence>
<dbReference type="Pfam" id="PF02932">
    <property type="entry name" value="Neur_chan_memb"/>
    <property type="match status" value="1"/>
</dbReference>
<dbReference type="STRING" id="113540.ENSSFOP00015002349"/>
<dbReference type="EMBL" id="JARO02000712">
    <property type="protein sequence ID" value="KPP77642.1"/>
    <property type="molecule type" value="Genomic_DNA"/>
</dbReference>
<protein>
    <submittedName>
        <fullName evidence="17">Acetylcholin receptor subunit alpha-like</fullName>
    </submittedName>
</protein>
<dbReference type="SUPFAM" id="SSF90112">
    <property type="entry name" value="Neurotransmitter-gated ion-channel transmembrane pore"/>
    <property type="match status" value="1"/>
</dbReference>
<keyword evidence="6" id="KW-0406">Ion transport</keyword>
<dbReference type="InterPro" id="IPR006202">
    <property type="entry name" value="Neur_chan_lig-bd"/>
</dbReference>
<feature type="domain" description="Neurotransmitter-gated ion-channel ligand-binding" evidence="15">
    <location>
        <begin position="8"/>
        <end position="63"/>
    </location>
</feature>
<evidence type="ECO:0000256" key="3">
    <source>
        <dbReference type="ARBA" id="ARBA00022692"/>
    </source>
</evidence>
<evidence type="ECO:0000256" key="14">
    <source>
        <dbReference type="SAM" id="Phobius"/>
    </source>
</evidence>
<evidence type="ECO:0000256" key="11">
    <source>
        <dbReference type="ARBA" id="ARBA00023286"/>
    </source>
</evidence>
<keyword evidence="8" id="KW-1015">Disulfide bond</keyword>
<keyword evidence="5" id="KW-0770">Synapse</keyword>
<keyword evidence="9 17" id="KW-0675">Receptor</keyword>
<evidence type="ECO:0000256" key="8">
    <source>
        <dbReference type="ARBA" id="ARBA00023157"/>
    </source>
</evidence>
<reference evidence="17 18" key="1">
    <citation type="submission" date="2015-08" db="EMBL/GenBank/DDBJ databases">
        <title>The genome of the Asian arowana (Scleropages formosus).</title>
        <authorList>
            <person name="Tan M.H."/>
            <person name="Gan H.M."/>
            <person name="Croft L.J."/>
            <person name="Austin C.M."/>
        </authorList>
    </citation>
    <scope>NUCLEOTIDE SEQUENCE [LARGE SCALE GENOMIC DNA]</scope>
    <source>
        <strain evidence="17">Aro1</strain>
    </source>
</reference>
<comment type="caution">
    <text evidence="17">The sequence shown here is derived from an EMBL/GenBank/DDBJ whole genome shotgun (WGS) entry which is preliminary data.</text>
</comment>
<dbReference type="Gene3D" id="2.70.170.10">
    <property type="entry name" value="Neurotransmitter-gated ion-channel ligand-binding domain"/>
    <property type="match status" value="2"/>
</dbReference>
<evidence type="ECO:0000313" key="17">
    <source>
        <dbReference type="EMBL" id="KPP77642.1"/>
    </source>
</evidence>
<evidence type="ECO:0000256" key="9">
    <source>
        <dbReference type="ARBA" id="ARBA00023170"/>
    </source>
</evidence>
<keyword evidence="1" id="KW-0813">Transport</keyword>
<dbReference type="InterPro" id="IPR038050">
    <property type="entry name" value="Neuro_actylchol_rec"/>
</dbReference>
<feature type="non-terminal residue" evidence="17">
    <location>
        <position position="338"/>
    </location>
</feature>
<evidence type="ECO:0000313" key="18">
    <source>
        <dbReference type="Proteomes" id="UP000034805"/>
    </source>
</evidence>
<dbReference type="InterPro" id="IPR002394">
    <property type="entry name" value="Nicotinic_acetylcholine_rcpt"/>
</dbReference>
<feature type="non-terminal residue" evidence="17">
    <location>
        <position position="1"/>
    </location>
</feature>
<gene>
    <name evidence="17" type="ORF">Z043_102916</name>
</gene>
<evidence type="ECO:0000256" key="7">
    <source>
        <dbReference type="ARBA" id="ARBA00023136"/>
    </source>
</evidence>
<evidence type="ECO:0000259" key="15">
    <source>
        <dbReference type="Pfam" id="PF02931"/>
    </source>
</evidence>
<feature type="domain" description="Neurotransmitter-gated ion-channel transmembrane" evidence="16">
    <location>
        <begin position="197"/>
        <end position="282"/>
    </location>
</feature>
<evidence type="ECO:0000256" key="12">
    <source>
        <dbReference type="ARBA" id="ARBA00023303"/>
    </source>
</evidence>
<dbReference type="InterPro" id="IPR036734">
    <property type="entry name" value="Neur_chan_lig-bd_sf"/>
</dbReference>
<feature type="transmembrane region" description="Helical" evidence="14">
    <location>
        <begin position="222"/>
        <end position="244"/>
    </location>
</feature>
<dbReference type="AlphaFoldDB" id="A0A0P7V6P0"/>
<dbReference type="GO" id="GO:0045211">
    <property type="term" value="C:postsynaptic membrane"/>
    <property type="evidence" value="ECO:0007669"/>
    <property type="project" value="InterPro"/>
</dbReference>
<dbReference type="Proteomes" id="UP000034805">
    <property type="component" value="Unassembled WGS sequence"/>
</dbReference>
<evidence type="ECO:0000256" key="13">
    <source>
        <dbReference type="ARBA" id="ARBA00034099"/>
    </source>
</evidence>
<feature type="transmembrane region" description="Helical" evidence="14">
    <location>
        <begin position="192"/>
        <end position="210"/>
    </location>
</feature>
<evidence type="ECO:0000256" key="5">
    <source>
        <dbReference type="ARBA" id="ARBA00023018"/>
    </source>
</evidence>
<keyword evidence="12" id="KW-0407">Ion channel</keyword>
<keyword evidence="11" id="KW-1071">Ligand-gated ion channel</keyword>
<evidence type="ECO:0000256" key="4">
    <source>
        <dbReference type="ARBA" id="ARBA00022989"/>
    </source>
</evidence>
<dbReference type="GO" id="GO:0004888">
    <property type="term" value="F:transmembrane signaling receptor activity"/>
    <property type="evidence" value="ECO:0007669"/>
    <property type="project" value="InterPro"/>
</dbReference>
<dbReference type="InterPro" id="IPR006201">
    <property type="entry name" value="Neur_channel"/>
</dbReference>
<sequence length="338" mass="37994">SSWGSEDESRLFKTLFKGYNKVARPVSHSKEAVVVTVGLQLIQLVNVDEVNEIVTSNVRIKQQLPVVGWPVWRLDHVAAGVGGNKVRVLPHSANGDFAIVHETKVLLEHTGMITWNPPAIFKSYCEITLPVESSFTESGEWVMMDYRSWKHWVYYACCLNRPYLDITYHFVMLRLPLYFTVNVIIPCDDTRHLRAAALTVFLLVIVELIPSASGAVPLIGKYMLFTMVFVITSIISAVVLISIHHRTPSTHTMPQWVRKVFIVTIPKIMIFSTMKRPSKVKQKKQLLATSVDISDISGKPTPAPIPFHSPLTRNPDVCSAINGVKYITETIKSDENAN</sequence>
<name>A0A0P7V6P0_SCLFO</name>
<keyword evidence="7 14" id="KW-0472">Membrane</keyword>
<dbReference type="Pfam" id="PF02931">
    <property type="entry name" value="Neur_chan_LBD"/>
    <property type="match status" value="1"/>
</dbReference>
<accession>A0A0P7V6P0</accession>
<dbReference type="SUPFAM" id="SSF63712">
    <property type="entry name" value="Nicotinic receptor ligand binding domain-like"/>
    <property type="match status" value="1"/>
</dbReference>
<keyword evidence="2" id="KW-1003">Cell membrane</keyword>
<dbReference type="PRINTS" id="PR00254">
    <property type="entry name" value="NICOTINICR"/>
</dbReference>
<proteinExistence type="predicted"/>
<keyword evidence="10" id="KW-0325">Glycoprotein</keyword>
<dbReference type="InterPro" id="IPR006029">
    <property type="entry name" value="Neurotrans-gated_channel_TM"/>
</dbReference>
<keyword evidence="4 14" id="KW-1133">Transmembrane helix</keyword>
<organism evidence="17 18">
    <name type="scientific">Scleropages formosus</name>
    <name type="common">Asian bonytongue</name>
    <name type="synonym">Osteoglossum formosum</name>
    <dbReference type="NCBI Taxonomy" id="113540"/>
    <lineage>
        <taxon>Eukaryota</taxon>
        <taxon>Metazoa</taxon>
        <taxon>Chordata</taxon>
        <taxon>Craniata</taxon>
        <taxon>Vertebrata</taxon>
        <taxon>Euteleostomi</taxon>
        <taxon>Actinopterygii</taxon>
        <taxon>Neopterygii</taxon>
        <taxon>Teleostei</taxon>
        <taxon>Osteoglossocephala</taxon>
        <taxon>Osteoglossomorpha</taxon>
        <taxon>Osteoglossiformes</taxon>
        <taxon>Osteoglossidae</taxon>
        <taxon>Scleropages</taxon>
    </lineage>
</organism>
<dbReference type="Gene3D" id="1.20.58.390">
    <property type="entry name" value="Neurotransmitter-gated ion-channel transmembrane domain"/>
    <property type="match status" value="1"/>
</dbReference>
<keyword evidence="3 14" id="KW-0812">Transmembrane</keyword>
<dbReference type="PANTHER" id="PTHR18945">
    <property type="entry name" value="NEUROTRANSMITTER GATED ION CHANNEL"/>
    <property type="match status" value="1"/>
</dbReference>
<evidence type="ECO:0000256" key="10">
    <source>
        <dbReference type="ARBA" id="ARBA00023180"/>
    </source>
</evidence>
<evidence type="ECO:0000256" key="6">
    <source>
        <dbReference type="ARBA" id="ARBA00023065"/>
    </source>
</evidence>
<dbReference type="InterPro" id="IPR036719">
    <property type="entry name" value="Neuro-gated_channel_TM_sf"/>
</dbReference>
<comment type="subcellular location">
    <subcellularLocation>
        <location evidence="13">Synaptic cell membrane</location>
        <topology evidence="13">Multi-pass membrane protein</topology>
    </subcellularLocation>
</comment>